<evidence type="ECO:0000313" key="1">
    <source>
        <dbReference type="EMBL" id="MET3729219.1"/>
    </source>
</evidence>
<name>A0ABV2LM83_9BACL</name>
<sequence length="192" mass="22495">MMTDLNTWFDKGMTRYAYIHSMKTHKENLLTIYNSFVLPEPMKDALQGIQKNRLRAIVITEDWCGDAMLNLPVFMRMADEALIDIRFILRDQHPELMDRYLTAKAKSIPIIIFIDEKGKEVVKWGPRAPKLQQIVEERKKKIPSKEDPRYEKAFKLFADRISSLFTTDHALWEEVSLDIIKKLLAKLNVNSL</sequence>
<dbReference type="Pfam" id="PF14595">
    <property type="entry name" value="Thioredoxin_9"/>
    <property type="match status" value="1"/>
</dbReference>
<dbReference type="SUPFAM" id="SSF52833">
    <property type="entry name" value="Thioredoxin-like"/>
    <property type="match status" value="1"/>
</dbReference>
<evidence type="ECO:0008006" key="3">
    <source>
        <dbReference type="Google" id="ProtNLM"/>
    </source>
</evidence>
<reference evidence="1 2" key="1">
    <citation type="submission" date="2024-06" db="EMBL/GenBank/DDBJ databases">
        <title>Genomic Encyclopedia of Type Strains, Phase IV (KMG-IV): sequencing the most valuable type-strain genomes for metagenomic binning, comparative biology and taxonomic classification.</title>
        <authorList>
            <person name="Goeker M."/>
        </authorList>
    </citation>
    <scope>NUCLEOTIDE SEQUENCE [LARGE SCALE GENOMIC DNA]</scope>
    <source>
        <strain evidence="1 2">DSM 100124</strain>
    </source>
</reference>
<protein>
    <recommendedName>
        <fullName evidence="3">Thioredoxin</fullName>
    </recommendedName>
</protein>
<dbReference type="EMBL" id="JBEPMP010000001">
    <property type="protein sequence ID" value="MET3729219.1"/>
    <property type="molecule type" value="Genomic_DNA"/>
</dbReference>
<dbReference type="InterPro" id="IPR036249">
    <property type="entry name" value="Thioredoxin-like_sf"/>
</dbReference>
<gene>
    <name evidence="1" type="ORF">ABID52_002800</name>
</gene>
<keyword evidence="2" id="KW-1185">Reference proteome</keyword>
<dbReference type="Proteomes" id="UP001549097">
    <property type="component" value="Unassembled WGS sequence"/>
</dbReference>
<accession>A0ABV2LM83</accession>
<proteinExistence type="predicted"/>
<dbReference type="Gene3D" id="3.40.30.10">
    <property type="entry name" value="Glutaredoxin"/>
    <property type="match status" value="1"/>
</dbReference>
<evidence type="ECO:0000313" key="2">
    <source>
        <dbReference type="Proteomes" id="UP001549097"/>
    </source>
</evidence>
<dbReference type="RefSeq" id="WP_231607455.1">
    <property type="nucleotide sequence ID" value="NZ_JAEACF010000001.1"/>
</dbReference>
<organism evidence="1 2">
    <name type="scientific">Fictibacillus halophilus</name>
    <dbReference type="NCBI Taxonomy" id="1610490"/>
    <lineage>
        <taxon>Bacteria</taxon>
        <taxon>Bacillati</taxon>
        <taxon>Bacillota</taxon>
        <taxon>Bacilli</taxon>
        <taxon>Bacillales</taxon>
        <taxon>Fictibacillaceae</taxon>
        <taxon>Fictibacillus</taxon>
    </lineage>
</organism>
<comment type="caution">
    <text evidence="1">The sequence shown here is derived from an EMBL/GenBank/DDBJ whole genome shotgun (WGS) entry which is preliminary data.</text>
</comment>